<keyword evidence="1" id="KW-0808">Transferase</keyword>
<name>A0AA41YPG9_9PROT</name>
<evidence type="ECO:0000313" key="2">
    <source>
        <dbReference type="Proteomes" id="UP001165679"/>
    </source>
</evidence>
<dbReference type="EMBL" id="JAPDNT010000044">
    <property type="protein sequence ID" value="MCW3477666.1"/>
    <property type="molecule type" value="Genomic_DNA"/>
</dbReference>
<reference evidence="1" key="1">
    <citation type="submission" date="2022-09" db="EMBL/GenBank/DDBJ databases">
        <title>Rhodovastum sp. nov. RN2-1 isolated from soil in Seongnam, South Korea.</title>
        <authorList>
            <person name="Le N.T."/>
        </authorList>
    </citation>
    <scope>NUCLEOTIDE SEQUENCE</scope>
    <source>
        <strain evidence="1">RN2-1</strain>
    </source>
</reference>
<accession>A0AA41YPG9</accession>
<evidence type="ECO:0000313" key="1">
    <source>
        <dbReference type="EMBL" id="MCW3477666.1"/>
    </source>
</evidence>
<dbReference type="InterPro" id="IPR029063">
    <property type="entry name" value="SAM-dependent_MTases_sf"/>
</dbReference>
<organism evidence="1 2">
    <name type="scientific">Limobrevibacterium gyesilva</name>
    <dbReference type="NCBI Taxonomy" id="2991712"/>
    <lineage>
        <taxon>Bacteria</taxon>
        <taxon>Pseudomonadati</taxon>
        <taxon>Pseudomonadota</taxon>
        <taxon>Alphaproteobacteria</taxon>
        <taxon>Acetobacterales</taxon>
        <taxon>Acetobacteraceae</taxon>
        <taxon>Limobrevibacterium</taxon>
    </lineage>
</organism>
<gene>
    <name evidence="1" type="ORF">OL599_24195</name>
</gene>
<protein>
    <submittedName>
        <fullName evidence="1">Class I SAM-dependent methyltransferase</fullName>
    </submittedName>
</protein>
<dbReference type="Pfam" id="PF13489">
    <property type="entry name" value="Methyltransf_23"/>
    <property type="match status" value="1"/>
</dbReference>
<reference evidence="1" key="2">
    <citation type="submission" date="2022-10" db="EMBL/GenBank/DDBJ databases">
        <authorList>
            <person name="Trinh H.N."/>
        </authorList>
    </citation>
    <scope>NUCLEOTIDE SEQUENCE</scope>
    <source>
        <strain evidence="1">RN2-1</strain>
    </source>
</reference>
<dbReference type="AlphaFoldDB" id="A0AA41YPG9"/>
<sequence>MQWLDTRRAPAALRCTYCGTSGDFAHHTSFSYMGRDYALYCCPLCASLIYDPPDIVVAIPKPYTEAYKQNIRVGNKYYLESGYSADFIARCGLAAMSGVPQAAWKDHLFVDVGAGLGLGSYLIQSMFDIETLVIEPSYTGELGRELLGIEIHNAYFEHLPADVMARLERKPTLLHLNSVIEHLRDPGAVIRELMQRTRIEVIAAIVPDAAAIDTNASFTAMLPYLAPGDHLHLPTAEGMRRLFHGLGFAHCEVRQVGALLMAVGAQRPIASPSQAEIDAARDRFLAKLVGHPNVQVAGGAAARLLPLALATGDEALLGRIRARFAQDLDAGQLTAMVKGGGTWAEIPFHLGPTAFWLAVDAFSRHVSEAGYVWLDLVEAFAERIAVDYPPYSMQSLDFKWESRMYRAHFLAAEGRGRAAAIWLESVVESAADAVRGARPEQVARARVALEAVLAAAPGPLPASPAAEEQSEPALP</sequence>
<keyword evidence="1" id="KW-0489">Methyltransferase</keyword>
<dbReference type="GO" id="GO:0032259">
    <property type="term" value="P:methylation"/>
    <property type="evidence" value="ECO:0007669"/>
    <property type="project" value="UniProtKB-KW"/>
</dbReference>
<keyword evidence="2" id="KW-1185">Reference proteome</keyword>
<proteinExistence type="predicted"/>
<dbReference type="Proteomes" id="UP001165679">
    <property type="component" value="Unassembled WGS sequence"/>
</dbReference>
<dbReference type="GO" id="GO:0008168">
    <property type="term" value="F:methyltransferase activity"/>
    <property type="evidence" value="ECO:0007669"/>
    <property type="project" value="UniProtKB-KW"/>
</dbReference>
<dbReference type="RefSeq" id="WP_264716626.1">
    <property type="nucleotide sequence ID" value="NZ_JAPDNT010000044.1"/>
</dbReference>
<dbReference type="Gene3D" id="3.40.50.150">
    <property type="entry name" value="Vaccinia Virus protein VP39"/>
    <property type="match status" value="1"/>
</dbReference>
<comment type="caution">
    <text evidence="1">The sequence shown here is derived from an EMBL/GenBank/DDBJ whole genome shotgun (WGS) entry which is preliminary data.</text>
</comment>
<dbReference type="SUPFAM" id="SSF53335">
    <property type="entry name" value="S-adenosyl-L-methionine-dependent methyltransferases"/>
    <property type="match status" value="1"/>
</dbReference>